<sequence>MAARAATTRPTQTQWWASVRRRAARAAVRTTGGSMRSAQTATMEPNTLSPRSSVPATPIACVAR</sequence>
<organism evidence="2 3">
    <name type="scientific">Rubrivirga marina</name>
    <dbReference type="NCBI Taxonomy" id="1196024"/>
    <lineage>
        <taxon>Bacteria</taxon>
        <taxon>Pseudomonadati</taxon>
        <taxon>Rhodothermota</taxon>
        <taxon>Rhodothermia</taxon>
        <taxon>Rhodothermales</taxon>
        <taxon>Rubricoccaceae</taxon>
        <taxon>Rubrivirga</taxon>
    </lineage>
</organism>
<gene>
    <name evidence="2" type="ORF">BSZ37_07795</name>
</gene>
<dbReference type="EMBL" id="MQWD01000001">
    <property type="protein sequence ID" value="PAP76353.1"/>
    <property type="molecule type" value="Genomic_DNA"/>
</dbReference>
<feature type="compositionally biased region" description="Polar residues" evidence="1">
    <location>
        <begin position="36"/>
        <end position="55"/>
    </location>
</feature>
<dbReference type="Proteomes" id="UP000216339">
    <property type="component" value="Unassembled WGS sequence"/>
</dbReference>
<evidence type="ECO:0000313" key="2">
    <source>
        <dbReference type="EMBL" id="PAP76353.1"/>
    </source>
</evidence>
<reference evidence="2 3" key="1">
    <citation type="submission" date="2016-11" db="EMBL/GenBank/DDBJ databases">
        <title>Study of marine rhodopsin-containing bacteria.</title>
        <authorList>
            <person name="Yoshizawa S."/>
            <person name="Kumagai Y."/>
            <person name="Kogure K."/>
        </authorList>
    </citation>
    <scope>NUCLEOTIDE SEQUENCE [LARGE SCALE GENOMIC DNA]</scope>
    <source>
        <strain evidence="2 3">SAORIC-28</strain>
    </source>
</reference>
<name>A0A271IYR0_9BACT</name>
<comment type="caution">
    <text evidence="2">The sequence shown here is derived from an EMBL/GenBank/DDBJ whole genome shotgun (WGS) entry which is preliminary data.</text>
</comment>
<evidence type="ECO:0000256" key="1">
    <source>
        <dbReference type="SAM" id="MobiDB-lite"/>
    </source>
</evidence>
<feature type="region of interest" description="Disordered" evidence="1">
    <location>
        <begin position="29"/>
        <end position="64"/>
    </location>
</feature>
<accession>A0A271IYR0</accession>
<dbReference type="AlphaFoldDB" id="A0A271IYR0"/>
<proteinExistence type="predicted"/>
<keyword evidence="3" id="KW-1185">Reference proteome</keyword>
<protein>
    <submittedName>
        <fullName evidence="2">Uncharacterized protein</fullName>
    </submittedName>
</protein>
<evidence type="ECO:0000313" key="3">
    <source>
        <dbReference type="Proteomes" id="UP000216339"/>
    </source>
</evidence>